<evidence type="ECO:0000313" key="4">
    <source>
        <dbReference type="EMBL" id="MBL6204697.1"/>
    </source>
</evidence>
<keyword evidence="1" id="KW-1133">Transmembrane helix</keyword>
<sequence length="248" mass="27221">MTTDNTNTTRNDSLAARTGTWLQSLLVWSPGQRDIIKTVALVLMVLDHANRILHLEQTWMFLAGRGAFPLFALVWGLNLSRHANIRQSAINRLWGWAVIAQFAYYVAGFPWYEGNILFAFAVAAQVLTWCETRSLWRTAAAILLMALWGPLSGTSYGIAGLLMLAVSHRLYRAEDRAERLALLACLLAVIPALNLASSDVAAVAGLVMTVLTVGLVSCTGKSLPRFWPGDFFPVFYACHLTVLGVLAV</sequence>
<evidence type="ECO:0000313" key="8">
    <source>
        <dbReference type="Proteomes" id="UP000615017"/>
    </source>
</evidence>
<dbReference type="Pfam" id="PF05857">
    <property type="entry name" value="TraX"/>
    <property type="match status" value="1"/>
</dbReference>
<keyword evidence="1" id="KW-0472">Membrane</keyword>
<evidence type="ECO:0000313" key="3">
    <source>
        <dbReference type="EMBL" id="EFG2162835.1"/>
    </source>
</evidence>
<dbReference type="Proteomes" id="UP000524010">
    <property type="component" value="Unassembled WGS sequence"/>
</dbReference>
<dbReference type="AlphaFoldDB" id="A0A0N8J3J5"/>
<comment type="caution">
    <text evidence="3">The sequence shown here is derived from an EMBL/GenBank/DDBJ whole genome shotgun (WGS) entry which is preliminary data.</text>
</comment>
<reference evidence="4 8" key="3">
    <citation type="submission" date="2021-01" db="EMBL/GenBank/DDBJ databases">
        <title>Genomes of Escherichia coli STEC strains from raw meat-based diets for companion animals.</title>
        <authorList>
            <person name="Stevens M.J.A."/>
            <person name="Stephan R."/>
        </authorList>
    </citation>
    <scope>NUCLEOTIDE SEQUENCE</scope>
    <source>
        <strain evidence="4">ATC7-7</strain>
        <strain evidence="5 8">LSC1-58</strain>
    </source>
</reference>
<dbReference type="EMBL" id="JAETYU010000020">
    <property type="protein sequence ID" value="MBL6204697.1"/>
    <property type="molecule type" value="Genomic_DNA"/>
</dbReference>
<evidence type="ECO:0000313" key="6">
    <source>
        <dbReference type="Proteomes" id="UP000524010"/>
    </source>
</evidence>
<name>A0A0N8J3J5_ECOLX</name>
<reference evidence="2 6" key="2">
    <citation type="submission" date="2020-02" db="EMBL/GenBank/DDBJ databases">
        <authorList>
            <consortium name="PulseNet: The National Subtyping Network for Foodborne Disease Surveillance"/>
            <person name="Tarr C.L."/>
            <person name="Trees E."/>
            <person name="Katz L.S."/>
            <person name="Carleton-Romer H.A."/>
            <person name="Stroika S."/>
            <person name="Kucerova Z."/>
            <person name="Roache K.F."/>
            <person name="Sabol A.L."/>
            <person name="Besser J."/>
            <person name="Gerner-Smidt P."/>
        </authorList>
    </citation>
    <scope>NUCLEOTIDE SEQUENCE [LARGE SCALE GENOMIC DNA]</scope>
    <source>
        <strain evidence="2 6">PNUSAE005278</strain>
    </source>
</reference>
<protein>
    <submittedName>
        <fullName evidence="4">Conjugal transfer pilus acetylase TraX</fullName>
    </submittedName>
    <submittedName>
        <fullName evidence="3">Type-F conjugative transfer system pilin acetylase TraX</fullName>
    </submittedName>
</protein>
<accession>A0A0N8J3J5</accession>
<feature type="transmembrane region" description="Helical" evidence="1">
    <location>
        <begin position="93"/>
        <end position="112"/>
    </location>
</feature>
<feature type="transmembrane region" description="Helical" evidence="1">
    <location>
        <begin position="139"/>
        <end position="165"/>
    </location>
</feature>
<dbReference type="Proteomes" id="UP000534332">
    <property type="component" value="Unassembled WGS sequence"/>
</dbReference>
<dbReference type="InterPro" id="IPR008875">
    <property type="entry name" value="TraX"/>
</dbReference>
<dbReference type="Proteomes" id="UP000615017">
    <property type="component" value="Unassembled WGS sequence"/>
</dbReference>
<dbReference type="NCBIfam" id="NF010260">
    <property type="entry name" value="PRK13706.1"/>
    <property type="match status" value="1"/>
</dbReference>
<feature type="transmembrane region" description="Helical" evidence="1">
    <location>
        <begin position="59"/>
        <end position="81"/>
    </location>
</feature>
<gene>
    <name evidence="3" type="primary">traX</name>
    <name evidence="3" type="ORF">BRV02_003962</name>
    <name evidence="2" type="ORF">BTB68_004249</name>
    <name evidence="5" type="ORF">JNA65_16915</name>
    <name evidence="4" type="ORF">JNA68_16040</name>
</gene>
<evidence type="ECO:0000256" key="1">
    <source>
        <dbReference type="SAM" id="Phobius"/>
    </source>
</evidence>
<evidence type="ECO:0000313" key="2">
    <source>
        <dbReference type="EMBL" id="EFF8956208.1"/>
    </source>
</evidence>
<evidence type="ECO:0000313" key="7">
    <source>
        <dbReference type="Proteomes" id="UP000534332"/>
    </source>
</evidence>
<evidence type="ECO:0000313" key="5">
    <source>
        <dbReference type="EMBL" id="MBL6235581.1"/>
    </source>
</evidence>
<dbReference type="RefSeq" id="WP_000205775.1">
    <property type="nucleotide sequence ID" value="NZ_BGBN01000096.1"/>
</dbReference>
<proteinExistence type="predicted"/>
<dbReference type="EMBL" id="AASRHK010000061">
    <property type="protein sequence ID" value="EFF8956208.1"/>
    <property type="molecule type" value="Genomic_DNA"/>
</dbReference>
<dbReference type="Proteomes" id="UP000655659">
    <property type="component" value="Unassembled WGS sequence"/>
</dbReference>
<reference evidence="3 7" key="1">
    <citation type="submission" date="2020-02" db="EMBL/GenBank/DDBJ databases">
        <authorList>
            <person name="Ashton P.M."/>
            <person name="Dallman T."/>
            <person name="Nair S."/>
            <person name="De Pinna E."/>
            <person name="Peters T."/>
            <person name="Grant K."/>
        </authorList>
    </citation>
    <scope>NUCLEOTIDE SEQUENCE [LARGE SCALE GENOMIC DNA]</scope>
    <source>
        <strain evidence="3 7">188143</strain>
    </source>
</reference>
<feature type="transmembrane region" description="Helical" evidence="1">
    <location>
        <begin position="177"/>
        <end position="194"/>
    </location>
</feature>
<feature type="transmembrane region" description="Helical" evidence="1">
    <location>
        <begin position="200"/>
        <end position="219"/>
    </location>
</feature>
<organism evidence="3 7">
    <name type="scientific">Escherichia coli</name>
    <dbReference type="NCBI Taxonomy" id="562"/>
    <lineage>
        <taxon>Bacteria</taxon>
        <taxon>Pseudomonadati</taxon>
        <taxon>Pseudomonadota</taxon>
        <taxon>Gammaproteobacteria</taxon>
        <taxon>Enterobacterales</taxon>
        <taxon>Enterobacteriaceae</taxon>
        <taxon>Escherichia</taxon>
    </lineage>
</organism>
<dbReference type="EMBL" id="JAETYZ010000021">
    <property type="protein sequence ID" value="MBL6235581.1"/>
    <property type="molecule type" value="Genomic_DNA"/>
</dbReference>
<dbReference type="NCBIfam" id="TIGR02755">
    <property type="entry name" value="TraX_Ftype"/>
    <property type="match status" value="1"/>
</dbReference>
<dbReference type="EMBL" id="AASSGK010000032">
    <property type="protein sequence ID" value="EFG2162835.1"/>
    <property type="molecule type" value="Genomic_DNA"/>
</dbReference>
<dbReference type="InterPro" id="IPR014125">
    <property type="entry name" value="TraX_Ftype"/>
</dbReference>
<keyword evidence="1" id="KW-0812">Transmembrane</keyword>